<accession>A0A843XUF7</accession>
<protein>
    <recommendedName>
        <fullName evidence="4">Secreted protein</fullName>
    </recommendedName>
</protein>
<gene>
    <name evidence="2" type="ORF">Taro_056640</name>
</gene>
<feature type="signal peptide" evidence="1">
    <location>
        <begin position="1"/>
        <end position="18"/>
    </location>
</feature>
<dbReference type="Proteomes" id="UP000652761">
    <property type="component" value="Unassembled WGS sequence"/>
</dbReference>
<feature type="chain" id="PRO_5032783649" description="Secreted protein" evidence="1">
    <location>
        <begin position="19"/>
        <end position="151"/>
    </location>
</feature>
<sequence>MSRFLGLGWFGLVGRAQWFPLCGFSRVSCVDTDCCFYRPFLGAVHGGTVGCSSLTSWRVRGCVSRCCFCIVFDSAGSAGVVFGPTLVVVVLFELIAYLTGLNSNPSGSSDPWVAVRPSGVPGGGPGGRRNNQIRSTLLEDQIDTSDFLVLR</sequence>
<organism evidence="2 3">
    <name type="scientific">Colocasia esculenta</name>
    <name type="common">Wild taro</name>
    <name type="synonym">Arum esculentum</name>
    <dbReference type="NCBI Taxonomy" id="4460"/>
    <lineage>
        <taxon>Eukaryota</taxon>
        <taxon>Viridiplantae</taxon>
        <taxon>Streptophyta</taxon>
        <taxon>Embryophyta</taxon>
        <taxon>Tracheophyta</taxon>
        <taxon>Spermatophyta</taxon>
        <taxon>Magnoliopsida</taxon>
        <taxon>Liliopsida</taxon>
        <taxon>Araceae</taxon>
        <taxon>Aroideae</taxon>
        <taxon>Colocasieae</taxon>
        <taxon>Colocasia</taxon>
    </lineage>
</organism>
<proteinExistence type="predicted"/>
<evidence type="ECO:0000313" key="3">
    <source>
        <dbReference type="Proteomes" id="UP000652761"/>
    </source>
</evidence>
<reference evidence="2" key="1">
    <citation type="submission" date="2017-07" db="EMBL/GenBank/DDBJ databases">
        <title>Taro Niue Genome Assembly and Annotation.</title>
        <authorList>
            <person name="Atibalentja N."/>
            <person name="Keating K."/>
            <person name="Fields C.J."/>
        </authorList>
    </citation>
    <scope>NUCLEOTIDE SEQUENCE</scope>
    <source>
        <strain evidence="2">Niue_2</strain>
        <tissue evidence="2">Leaf</tissue>
    </source>
</reference>
<evidence type="ECO:0000256" key="1">
    <source>
        <dbReference type="SAM" id="SignalP"/>
    </source>
</evidence>
<dbReference type="EMBL" id="NMUH01016930">
    <property type="protein sequence ID" value="MQM23574.1"/>
    <property type="molecule type" value="Genomic_DNA"/>
</dbReference>
<name>A0A843XUF7_COLES</name>
<evidence type="ECO:0008006" key="4">
    <source>
        <dbReference type="Google" id="ProtNLM"/>
    </source>
</evidence>
<keyword evidence="1" id="KW-0732">Signal</keyword>
<evidence type="ECO:0000313" key="2">
    <source>
        <dbReference type="EMBL" id="MQM23574.1"/>
    </source>
</evidence>
<keyword evidence="3" id="KW-1185">Reference proteome</keyword>
<dbReference type="AlphaFoldDB" id="A0A843XUF7"/>
<comment type="caution">
    <text evidence="2">The sequence shown here is derived from an EMBL/GenBank/DDBJ whole genome shotgun (WGS) entry which is preliminary data.</text>
</comment>